<dbReference type="OrthoDB" id="5966585at2"/>
<dbReference type="RefSeq" id="WP_108312208.1">
    <property type="nucleotide sequence ID" value="NZ_NESN01000002.1"/>
</dbReference>
<dbReference type="SUPFAM" id="SSF103473">
    <property type="entry name" value="MFS general substrate transporter"/>
    <property type="match status" value="1"/>
</dbReference>
<dbReference type="AlphaFoldDB" id="A0A315EAW6"/>
<feature type="transmembrane region" description="Helical" evidence="4">
    <location>
        <begin position="141"/>
        <end position="162"/>
    </location>
</feature>
<feature type="transmembrane region" description="Helical" evidence="4">
    <location>
        <begin position="257"/>
        <end position="280"/>
    </location>
</feature>
<accession>A0A315EAW6</accession>
<dbReference type="InterPro" id="IPR011701">
    <property type="entry name" value="MFS"/>
</dbReference>
<sequence>MQQASPRALPSLASFSFWLSLPQLITWGSVFYTFSLLMTPLEAELGMTRAESSLAFSLALLAEGLMAYLVGRWIDAGRERVVMTLGSVWIGMGLLAHSFVTSKLGFYGTWGWLGLGLAATLYTPAFAVVTRRFPQDFRRAIITLTFLGGLASTVFIPLFAWWMDLWGWRHALWALAALQLLVCVPLHGWLLHGAPRSPSHAARPADESKRQPLSVREHLRRSPFWLLALFMVLMMSVTSALPAHMIALLQESGLPPVWVIAIPAAIGVIQVVGRLLLFIFERYWDVHAANRWIPTLIPAGVLVLLLGGLNPLASLVFVVLYGLGNGMNTIVKGTAMAQYVSRTHVGQLNGLLGLPIALARAAAPLTLGLLWSPEHGYTLALWWLLLASLLGTAALWRAQNQALKLRH</sequence>
<feature type="transmembrane region" description="Helical" evidence="4">
    <location>
        <begin position="54"/>
        <end position="74"/>
    </location>
</feature>
<feature type="transmembrane region" description="Helical" evidence="4">
    <location>
        <begin position="168"/>
        <end position="191"/>
    </location>
</feature>
<dbReference type="Pfam" id="PF07690">
    <property type="entry name" value="MFS_1"/>
    <property type="match status" value="1"/>
</dbReference>
<organism evidence="5 6">
    <name type="scientific">Limnohabitans parvus II-B4</name>
    <dbReference type="NCBI Taxonomy" id="1293052"/>
    <lineage>
        <taxon>Bacteria</taxon>
        <taxon>Pseudomonadati</taxon>
        <taxon>Pseudomonadota</taxon>
        <taxon>Betaproteobacteria</taxon>
        <taxon>Burkholderiales</taxon>
        <taxon>Comamonadaceae</taxon>
        <taxon>Limnohabitans</taxon>
    </lineage>
</organism>
<evidence type="ECO:0000256" key="4">
    <source>
        <dbReference type="SAM" id="Phobius"/>
    </source>
</evidence>
<reference evidence="5 6" key="1">
    <citation type="submission" date="2017-04" db="EMBL/GenBank/DDBJ databases">
        <title>Unexpected and diverse lifestyles within the genus Limnohabitans.</title>
        <authorList>
            <person name="Kasalicky V."/>
            <person name="Mehrshad M."/>
            <person name="Andrei S.-A."/>
            <person name="Salcher M."/>
            <person name="Kratochvilova H."/>
            <person name="Simek K."/>
            <person name="Ghai R."/>
        </authorList>
    </citation>
    <scope>NUCLEOTIDE SEQUENCE [LARGE SCALE GENOMIC DNA]</scope>
    <source>
        <strain evidence="5 6">II-B4</strain>
    </source>
</reference>
<dbReference type="InterPro" id="IPR050327">
    <property type="entry name" value="Proton-linked_MCT"/>
</dbReference>
<dbReference type="Gene3D" id="1.20.1250.20">
    <property type="entry name" value="MFS general substrate transporter like domains"/>
    <property type="match status" value="1"/>
</dbReference>
<feature type="transmembrane region" description="Helical" evidence="4">
    <location>
        <begin position="377"/>
        <end position="396"/>
    </location>
</feature>
<feature type="transmembrane region" description="Helical" evidence="4">
    <location>
        <begin position="81"/>
        <end position="100"/>
    </location>
</feature>
<evidence type="ECO:0000256" key="3">
    <source>
        <dbReference type="ARBA" id="ARBA00023136"/>
    </source>
</evidence>
<gene>
    <name evidence="5" type="ORF">B9Z37_06710</name>
</gene>
<evidence type="ECO:0000313" key="5">
    <source>
        <dbReference type="EMBL" id="PUE54239.1"/>
    </source>
</evidence>
<keyword evidence="1 4" id="KW-0812">Transmembrane</keyword>
<evidence type="ECO:0000313" key="6">
    <source>
        <dbReference type="Proteomes" id="UP000250790"/>
    </source>
</evidence>
<dbReference type="EMBL" id="NESN01000002">
    <property type="protein sequence ID" value="PUE54239.1"/>
    <property type="molecule type" value="Genomic_DNA"/>
</dbReference>
<dbReference type="PANTHER" id="PTHR11360:SF284">
    <property type="entry name" value="EG:103B4.3 PROTEIN-RELATED"/>
    <property type="match status" value="1"/>
</dbReference>
<dbReference type="PANTHER" id="PTHR11360">
    <property type="entry name" value="MONOCARBOXYLATE TRANSPORTER"/>
    <property type="match status" value="1"/>
</dbReference>
<keyword evidence="6" id="KW-1185">Reference proteome</keyword>
<evidence type="ECO:0000256" key="2">
    <source>
        <dbReference type="ARBA" id="ARBA00022989"/>
    </source>
</evidence>
<comment type="caution">
    <text evidence="5">The sequence shown here is derived from an EMBL/GenBank/DDBJ whole genome shotgun (WGS) entry which is preliminary data.</text>
</comment>
<feature type="transmembrane region" description="Helical" evidence="4">
    <location>
        <begin position="224"/>
        <end position="245"/>
    </location>
</feature>
<keyword evidence="3 4" id="KW-0472">Membrane</keyword>
<dbReference type="GO" id="GO:0022857">
    <property type="term" value="F:transmembrane transporter activity"/>
    <property type="evidence" value="ECO:0007669"/>
    <property type="project" value="InterPro"/>
</dbReference>
<proteinExistence type="predicted"/>
<dbReference type="Proteomes" id="UP000250790">
    <property type="component" value="Unassembled WGS sequence"/>
</dbReference>
<keyword evidence="2 4" id="KW-1133">Transmembrane helix</keyword>
<name>A0A315EAW6_9BURK</name>
<feature type="transmembrane region" description="Helical" evidence="4">
    <location>
        <begin position="106"/>
        <end position="129"/>
    </location>
</feature>
<feature type="transmembrane region" description="Helical" evidence="4">
    <location>
        <begin position="12"/>
        <end position="34"/>
    </location>
</feature>
<protein>
    <submittedName>
        <fullName evidence="5">MFS transporter</fullName>
    </submittedName>
</protein>
<evidence type="ECO:0000256" key="1">
    <source>
        <dbReference type="ARBA" id="ARBA00022692"/>
    </source>
</evidence>
<dbReference type="InterPro" id="IPR036259">
    <property type="entry name" value="MFS_trans_sf"/>
</dbReference>